<feature type="signal peptide" evidence="1">
    <location>
        <begin position="1"/>
        <end position="19"/>
    </location>
</feature>
<accession>A0AAE2SGR5</accession>
<dbReference type="RefSeq" id="WP_309491212.1">
    <property type="nucleotide sequence ID" value="NZ_JAENIG010000024.1"/>
</dbReference>
<evidence type="ECO:0000313" key="2">
    <source>
        <dbReference type="EMBL" id="MBK1856592.1"/>
    </source>
</evidence>
<evidence type="ECO:0000256" key="1">
    <source>
        <dbReference type="SAM" id="SignalP"/>
    </source>
</evidence>
<dbReference type="PROSITE" id="PS51257">
    <property type="entry name" value="PROKAR_LIPOPROTEIN"/>
    <property type="match status" value="1"/>
</dbReference>
<proteinExistence type="predicted"/>
<keyword evidence="3" id="KW-1185">Reference proteome</keyword>
<sequence>MTIRLQYFTFGLLACAAHANELPPEFHPYKSQLGTWEGNGVLTITNNKDTQKYKYTKSSSVRYNKNINAIVVVQSLKNPFNSNIVTVSSIIRWDRVSKLYKGLASSEAGDTRVFSISYKSNVFNYTQLDLEDGHDFKCVIKVADDSNYEESGESSTPSGIIKWRLKYSRSDQK</sequence>
<evidence type="ECO:0000313" key="3">
    <source>
        <dbReference type="Proteomes" id="UP000634206"/>
    </source>
</evidence>
<feature type="chain" id="PRO_5042252370" evidence="1">
    <location>
        <begin position="20"/>
        <end position="173"/>
    </location>
</feature>
<organism evidence="2 3">
    <name type="scientific">Oceaniferula flava</name>
    <dbReference type="NCBI Taxonomy" id="2800421"/>
    <lineage>
        <taxon>Bacteria</taxon>
        <taxon>Pseudomonadati</taxon>
        <taxon>Verrucomicrobiota</taxon>
        <taxon>Verrucomicrobiia</taxon>
        <taxon>Verrucomicrobiales</taxon>
        <taxon>Verrucomicrobiaceae</taxon>
        <taxon>Oceaniferula</taxon>
    </lineage>
</organism>
<dbReference type="Proteomes" id="UP000634206">
    <property type="component" value="Unassembled WGS sequence"/>
</dbReference>
<protein>
    <submittedName>
        <fullName evidence="2">Uncharacterized protein</fullName>
    </submittedName>
</protein>
<name>A0AAE2SGR5_9BACT</name>
<dbReference type="EMBL" id="JAENIG010000024">
    <property type="protein sequence ID" value="MBK1856592.1"/>
    <property type="molecule type" value="Genomic_DNA"/>
</dbReference>
<comment type="caution">
    <text evidence="2">The sequence shown here is derived from an EMBL/GenBank/DDBJ whole genome shotgun (WGS) entry which is preliminary data.</text>
</comment>
<reference evidence="2" key="1">
    <citation type="submission" date="2021-01" db="EMBL/GenBank/DDBJ databases">
        <title>Modified the classification status of verrucomicrobia.</title>
        <authorList>
            <person name="Feng X."/>
        </authorList>
    </citation>
    <scope>NUCLEOTIDE SEQUENCE</scope>
    <source>
        <strain evidence="2">5K15</strain>
    </source>
</reference>
<keyword evidence="1" id="KW-0732">Signal</keyword>
<dbReference type="AlphaFoldDB" id="A0AAE2SGR5"/>
<gene>
    <name evidence="2" type="ORF">JIN83_16615</name>
</gene>